<evidence type="ECO:0000256" key="1">
    <source>
        <dbReference type="SAM" id="MobiDB-lite"/>
    </source>
</evidence>
<dbReference type="EMBL" id="AAMGJL010000019">
    <property type="protein sequence ID" value="EDH0980946.1"/>
    <property type="molecule type" value="Genomic_DNA"/>
</dbReference>
<gene>
    <name evidence="3" type="ORF">G4B35_004677</name>
    <name evidence="2" type="ORF">GCZ77_22660</name>
</gene>
<reference evidence="3" key="1">
    <citation type="journal article" date="2018" name="Genome Biol.">
        <title>SKESA: strategic k-mer extension for scrupulous assemblies.</title>
        <authorList>
            <person name="Souvorov A."/>
            <person name="Agarwala R."/>
            <person name="Lipman D.J."/>
        </authorList>
    </citation>
    <scope>NUCLEOTIDE SEQUENCE</scope>
    <source>
        <strain evidence="3">10-2762</strain>
    </source>
</reference>
<protein>
    <submittedName>
        <fullName evidence="2">Uncharacterized protein</fullName>
    </submittedName>
</protein>
<organism evidence="2">
    <name type="scientific">Salmonella enterica subsp. enterica serovar Braenderup</name>
    <dbReference type="NCBI Taxonomy" id="149391"/>
    <lineage>
        <taxon>Bacteria</taxon>
        <taxon>Pseudomonadati</taxon>
        <taxon>Pseudomonadota</taxon>
        <taxon>Gammaproteobacteria</taxon>
        <taxon>Enterobacterales</taxon>
        <taxon>Enterobacteriaceae</taxon>
        <taxon>Salmonella</taxon>
    </lineage>
</organism>
<dbReference type="AlphaFoldDB" id="A0A5H7YZB5"/>
<reference evidence="3" key="2">
    <citation type="submission" date="2018-07" db="EMBL/GenBank/DDBJ databases">
        <authorList>
            <consortium name="NCBI Pathogen Detection Project"/>
        </authorList>
    </citation>
    <scope>NUCLEOTIDE SEQUENCE</scope>
    <source>
        <strain evidence="3">10-2762</strain>
    </source>
</reference>
<evidence type="ECO:0000313" key="2">
    <source>
        <dbReference type="EMBL" id="EDH0980946.1"/>
    </source>
</evidence>
<evidence type="ECO:0000313" key="3">
    <source>
        <dbReference type="EMBL" id="HAE4051448.1"/>
    </source>
</evidence>
<name>A0A5H7YZB5_SALET</name>
<sequence length="91" mass="10507">MPGVLPGLMPKELISIYHRLQNCFSPAKKRCSSNNIIIFTHDGTQRQARQSHRIYHNIRCPHRLRRPQGVSDGGTVKQVTNHPKSRQKRAR</sequence>
<accession>A0A5H7YZB5</accession>
<dbReference type="EMBL" id="DAARUZ010000068">
    <property type="protein sequence ID" value="HAE4051448.1"/>
    <property type="molecule type" value="Genomic_DNA"/>
</dbReference>
<feature type="region of interest" description="Disordered" evidence="1">
    <location>
        <begin position="63"/>
        <end position="91"/>
    </location>
</feature>
<reference evidence="2" key="3">
    <citation type="submission" date="2019-10" db="EMBL/GenBank/DDBJ databases">
        <authorList>
            <consortium name="Veterinary Laboratory Investigation and Response Network"/>
        </authorList>
    </citation>
    <scope>NUCLEOTIDE SEQUENCE</scope>
    <source>
        <strain evidence="2">SAL-19-VL-WA-IL-0012</strain>
    </source>
</reference>
<comment type="caution">
    <text evidence="2">The sequence shown here is derived from an EMBL/GenBank/DDBJ whole genome shotgun (WGS) entry which is preliminary data.</text>
</comment>
<proteinExistence type="predicted"/>